<keyword evidence="3" id="KW-1185">Reference proteome</keyword>
<gene>
    <name evidence="2" type="ORF">DSL72_001901</name>
</gene>
<feature type="transmembrane region" description="Helical" evidence="1">
    <location>
        <begin position="114"/>
        <end position="131"/>
    </location>
</feature>
<reference evidence="2" key="1">
    <citation type="submission" date="2020-10" db="EMBL/GenBank/DDBJ databases">
        <title>Genome Sequence of Monilinia vaccinii-corymbosi Sheds Light on Mummy Berry Disease Infection of Blueberry and Mating Type.</title>
        <authorList>
            <person name="Yow A.G."/>
            <person name="Zhang Y."/>
            <person name="Bansal K."/>
            <person name="Eacker S.M."/>
            <person name="Sullivan S."/>
            <person name="Liachko I."/>
            <person name="Cubeta M.A."/>
            <person name="Rollins J.A."/>
            <person name="Ashrafi H."/>
        </authorList>
    </citation>
    <scope>NUCLEOTIDE SEQUENCE</scope>
    <source>
        <strain evidence="2">RL-1</strain>
    </source>
</reference>
<protein>
    <submittedName>
        <fullName evidence="2">Uncharacterized protein</fullName>
    </submittedName>
</protein>
<sequence length="166" mass="19404">MPTLQQLQHRCNRLRQLHRGYLDLAMENHTLELIRERRANRNHQRPNNQTDKPRINFILTPRSIVMTVTETDLEDVVHGTLAIILGYVLVKLARSAGIYLMRSEAAYRAAESICMGRVFLLLVFDLLRMWYTQAGDLSYRLRMTAYVLAGGLWVWLWATWGEVPMF</sequence>
<dbReference type="AlphaFoldDB" id="A0A8A3PB57"/>
<evidence type="ECO:0000256" key="1">
    <source>
        <dbReference type="SAM" id="Phobius"/>
    </source>
</evidence>
<feature type="transmembrane region" description="Helical" evidence="1">
    <location>
        <begin position="143"/>
        <end position="160"/>
    </location>
</feature>
<name>A0A8A3PB57_9HELO</name>
<organism evidence="2 3">
    <name type="scientific">Monilinia vaccinii-corymbosi</name>
    <dbReference type="NCBI Taxonomy" id="61207"/>
    <lineage>
        <taxon>Eukaryota</taxon>
        <taxon>Fungi</taxon>
        <taxon>Dikarya</taxon>
        <taxon>Ascomycota</taxon>
        <taxon>Pezizomycotina</taxon>
        <taxon>Leotiomycetes</taxon>
        <taxon>Helotiales</taxon>
        <taxon>Sclerotiniaceae</taxon>
        <taxon>Monilinia</taxon>
    </lineage>
</organism>
<keyword evidence="1" id="KW-0812">Transmembrane</keyword>
<dbReference type="OrthoDB" id="3519989at2759"/>
<keyword evidence="1" id="KW-1133">Transmembrane helix</keyword>
<evidence type="ECO:0000313" key="3">
    <source>
        <dbReference type="Proteomes" id="UP000672032"/>
    </source>
</evidence>
<proteinExistence type="predicted"/>
<evidence type="ECO:0000313" key="2">
    <source>
        <dbReference type="EMBL" id="QSZ32327.1"/>
    </source>
</evidence>
<accession>A0A8A3PB57</accession>
<feature type="transmembrane region" description="Helical" evidence="1">
    <location>
        <begin position="76"/>
        <end position="93"/>
    </location>
</feature>
<dbReference type="EMBL" id="CP063407">
    <property type="protein sequence ID" value="QSZ32327.1"/>
    <property type="molecule type" value="Genomic_DNA"/>
</dbReference>
<dbReference type="Proteomes" id="UP000672032">
    <property type="component" value="Chromosome 3"/>
</dbReference>
<keyword evidence="1" id="KW-0472">Membrane</keyword>